<dbReference type="PROSITE" id="PS50297">
    <property type="entry name" value="ANK_REP_REGION"/>
    <property type="match status" value="2"/>
</dbReference>
<dbReference type="PROSITE" id="PS50088">
    <property type="entry name" value="ANK_REPEAT"/>
    <property type="match status" value="2"/>
</dbReference>
<dbReference type="Pfam" id="PF12796">
    <property type="entry name" value="Ank_2"/>
    <property type="match status" value="1"/>
</dbReference>
<evidence type="ECO:0000256" key="3">
    <source>
        <dbReference type="PROSITE-ProRule" id="PRU00023"/>
    </source>
</evidence>
<evidence type="ECO:0000256" key="1">
    <source>
        <dbReference type="ARBA" id="ARBA00022737"/>
    </source>
</evidence>
<keyword evidence="5" id="KW-1185">Reference proteome</keyword>
<protein>
    <submittedName>
        <fullName evidence="4">Ankrd52 protein</fullName>
    </submittedName>
</protein>
<comment type="caution">
    <text evidence="4">The sequence shown here is derived from an EMBL/GenBank/DDBJ whole genome shotgun (WGS) entry which is preliminary data.</text>
</comment>
<sequence>MRTDEDPILLEKQLRKASAEGRVDDVKLLLQEVSASAKNESGSTPLHEAAFAGHVEVCQALLANGAEVQELDQWGATALHHAASRGQRAVARLLLSSQADVNAMTSNLQMPIDLAKAKGHIDLAEELQQEALRCQEVSRQHQRKACLRWSATFTGTFVVLLAGLYCRT</sequence>
<evidence type="ECO:0000313" key="5">
    <source>
        <dbReference type="Proteomes" id="UP000604046"/>
    </source>
</evidence>
<evidence type="ECO:0000256" key="2">
    <source>
        <dbReference type="ARBA" id="ARBA00023043"/>
    </source>
</evidence>
<organism evidence="4 5">
    <name type="scientific">Symbiodinium natans</name>
    <dbReference type="NCBI Taxonomy" id="878477"/>
    <lineage>
        <taxon>Eukaryota</taxon>
        <taxon>Sar</taxon>
        <taxon>Alveolata</taxon>
        <taxon>Dinophyceae</taxon>
        <taxon>Suessiales</taxon>
        <taxon>Symbiodiniaceae</taxon>
        <taxon>Symbiodinium</taxon>
    </lineage>
</organism>
<dbReference type="Gene3D" id="1.25.40.20">
    <property type="entry name" value="Ankyrin repeat-containing domain"/>
    <property type="match status" value="2"/>
</dbReference>
<dbReference type="PANTHER" id="PTHR24171">
    <property type="entry name" value="ANKYRIN REPEAT DOMAIN-CONTAINING PROTEIN 39-RELATED"/>
    <property type="match status" value="1"/>
</dbReference>
<proteinExistence type="predicted"/>
<name>A0A812SGY2_9DINO</name>
<dbReference type="PRINTS" id="PR01415">
    <property type="entry name" value="ANKYRIN"/>
</dbReference>
<accession>A0A812SGY2</accession>
<dbReference type="AlphaFoldDB" id="A0A812SGY2"/>
<reference evidence="4" key="1">
    <citation type="submission" date="2021-02" db="EMBL/GenBank/DDBJ databases">
        <authorList>
            <person name="Dougan E. K."/>
            <person name="Rhodes N."/>
            <person name="Thang M."/>
            <person name="Chan C."/>
        </authorList>
    </citation>
    <scope>NUCLEOTIDE SEQUENCE</scope>
</reference>
<feature type="repeat" description="ANK" evidence="3">
    <location>
        <begin position="41"/>
        <end position="73"/>
    </location>
</feature>
<dbReference type="PANTHER" id="PTHR24171:SF9">
    <property type="entry name" value="ANKYRIN REPEAT DOMAIN-CONTAINING PROTEIN 39"/>
    <property type="match status" value="1"/>
</dbReference>
<dbReference type="Proteomes" id="UP000604046">
    <property type="component" value="Unassembled WGS sequence"/>
</dbReference>
<evidence type="ECO:0000313" key="4">
    <source>
        <dbReference type="EMBL" id="CAE7476433.1"/>
    </source>
</evidence>
<dbReference type="EMBL" id="CAJNDS010002442">
    <property type="protein sequence ID" value="CAE7476433.1"/>
    <property type="molecule type" value="Genomic_DNA"/>
</dbReference>
<keyword evidence="1" id="KW-0677">Repeat</keyword>
<gene>
    <name evidence="4" type="primary">ankrd52</name>
    <name evidence="4" type="ORF">SNAT2548_LOCUS26761</name>
</gene>
<dbReference type="InterPro" id="IPR036770">
    <property type="entry name" value="Ankyrin_rpt-contain_sf"/>
</dbReference>
<dbReference type="OrthoDB" id="10264606at2759"/>
<feature type="repeat" description="ANK" evidence="3">
    <location>
        <begin position="74"/>
        <end position="106"/>
    </location>
</feature>
<dbReference type="SMART" id="SM00248">
    <property type="entry name" value="ANK"/>
    <property type="match status" value="3"/>
</dbReference>
<dbReference type="InterPro" id="IPR002110">
    <property type="entry name" value="Ankyrin_rpt"/>
</dbReference>
<dbReference type="SUPFAM" id="SSF48403">
    <property type="entry name" value="Ankyrin repeat"/>
    <property type="match status" value="1"/>
</dbReference>
<keyword evidence="2 3" id="KW-0040">ANK repeat</keyword>